<name>A0ABV0M0U4_9HYPH</name>
<keyword evidence="1" id="KW-0732">Signal</keyword>
<protein>
    <submittedName>
        <fullName evidence="2">Atu4866 domain-containing protein</fullName>
    </submittedName>
</protein>
<sequence length="119" mass="13699">MVDGADRCFRRLFAFAACAAAFAFLATFAAFAHEIKDEEKTMSDHPYVGMWVTEDNHIRHELLPNGRYVEARGNRERAYEGQYWVTGDHIDYKDDTGFTADGDFRDGVLYHAGMVLRRR</sequence>
<accession>A0ABV0M0U4</accession>
<dbReference type="RefSeq" id="WP_348862648.1">
    <property type="nucleotide sequence ID" value="NZ_JBEAAL010000005.1"/>
</dbReference>
<dbReference type="Pfam" id="PF11512">
    <property type="entry name" value="Atu4866"/>
    <property type="match status" value="1"/>
</dbReference>
<dbReference type="EMBL" id="JBEAAL010000005">
    <property type="protein sequence ID" value="MEQ1405081.1"/>
    <property type="molecule type" value="Genomic_DNA"/>
</dbReference>
<dbReference type="Gene3D" id="2.40.128.290">
    <property type="entry name" value="Uncharacterised protein Atu4866, PF11512"/>
    <property type="match status" value="1"/>
</dbReference>
<organism evidence="2 3">
    <name type="scientific">Neorhizobium phenanthreniclasticum</name>
    <dbReference type="NCBI Taxonomy" id="3157917"/>
    <lineage>
        <taxon>Bacteria</taxon>
        <taxon>Pseudomonadati</taxon>
        <taxon>Pseudomonadota</taxon>
        <taxon>Alphaproteobacteria</taxon>
        <taxon>Hyphomicrobiales</taxon>
        <taxon>Rhizobiaceae</taxon>
        <taxon>Rhizobium/Agrobacterium group</taxon>
        <taxon>Neorhizobium</taxon>
    </lineage>
</organism>
<comment type="caution">
    <text evidence="2">The sequence shown here is derived from an EMBL/GenBank/DDBJ whole genome shotgun (WGS) entry which is preliminary data.</text>
</comment>
<evidence type="ECO:0000256" key="1">
    <source>
        <dbReference type="SAM" id="SignalP"/>
    </source>
</evidence>
<reference evidence="2 3" key="1">
    <citation type="submission" date="2024-05" db="EMBL/GenBank/DDBJ databases">
        <title>Neorhizobium sp. Rsf11, a plant growth promoting and heavy metal resistant PAH-degrader.</title>
        <authorList>
            <person name="Golubev S.N."/>
            <person name="Muratova A.Y."/>
            <person name="Markelova M.I."/>
        </authorList>
    </citation>
    <scope>NUCLEOTIDE SEQUENCE [LARGE SCALE GENOMIC DNA]</scope>
    <source>
        <strain evidence="2 3">Rsf11</strain>
    </source>
</reference>
<dbReference type="InterPro" id="IPR020955">
    <property type="entry name" value="Uncharacterised_Atu4866"/>
</dbReference>
<gene>
    <name evidence="2" type="ORF">ABK249_09080</name>
</gene>
<evidence type="ECO:0000313" key="3">
    <source>
        <dbReference type="Proteomes" id="UP001496627"/>
    </source>
</evidence>
<feature type="chain" id="PRO_5047025335" evidence="1">
    <location>
        <begin position="33"/>
        <end position="119"/>
    </location>
</feature>
<dbReference type="InterPro" id="IPR038646">
    <property type="entry name" value="Atu4866-like_sf"/>
</dbReference>
<proteinExistence type="predicted"/>
<feature type="signal peptide" evidence="1">
    <location>
        <begin position="1"/>
        <end position="32"/>
    </location>
</feature>
<keyword evidence="3" id="KW-1185">Reference proteome</keyword>
<evidence type="ECO:0000313" key="2">
    <source>
        <dbReference type="EMBL" id="MEQ1405081.1"/>
    </source>
</evidence>
<dbReference type="Proteomes" id="UP001496627">
    <property type="component" value="Unassembled WGS sequence"/>
</dbReference>